<evidence type="ECO:0000313" key="2">
    <source>
        <dbReference type="EMBL" id="SGZ56011.1"/>
    </source>
</evidence>
<gene>
    <name evidence="2" type="ORF">SAMEA4029009_CIC11G00000005390</name>
</gene>
<feature type="transmembrane region" description="Helical" evidence="1">
    <location>
        <begin position="20"/>
        <end position="40"/>
    </location>
</feature>
<dbReference type="EMBL" id="LT635767">
    <property type="protein sequence ID" value="SGZ56011.1"/>
    <property type="molecule type" value="Genomic_DNA"/>
</dbReference>
<keyword evidence="1" id="KW-0472">Membrane</keyword>
<evidence type="ECO:0000256" key="1">
    <source>
        <dbReference type="SAM" id="Phobius"/>
    </source>
</evidence>
<keyword evidence="1" id="KW-1133">Transmembrane helix</keyword>
<accession>A0A1L0BXP0</accession>
<organism evidence="2 3">
    <name type="scientific">Sungouiella intermedia</name>
    <dbReference type="NCBI Taxonomy" id="45354"/>
    <lineage>
        <taxon>Eukaryota</taxon>
        <taxon>Fungi</taxon>
        <taxon>Dikarya</taxon>
        <taxon>Ascomycota</taxon>
        <taxon>Saccharomycotina</taxon>
        <taxon>Pichiomycetes</taxon>
        <taxon>Metschnikowiaceae</taxon>
        <taxon>Sungouiella</taxon>
    </lineage>
</organism>
<dbReference type="Proteomes" id="UP000182259">
    <property type="component" value="Chromosome IV"/>
</dbReference>
<proteinExistence type="predicted"/>
<reference evidence="2 3" key="1">
    <citation type="submission" date="2016-10" db="EMBL/GenBank/DDBJ databases">
        <authorList>
            <person name="de Groot N.N."/>
        </authorList>
    </citation>
    <scope>NUCLEOTIDE SEQUENCE [LARGE SCALE GENOMIC DNA]</scope>
    <source>
        <strain evidence="2 3">PYCC 4715</strain>
    </source>
</reference>
<keyword evidence="1" id="KW-0812">Transmembrane</keyword>
<protein>
    <submittedName>
        <fullName evidence="2">CIC11C00000005390</fullName>
    </submittedName>
</protein>
<sequence>MSKILGEKPRFYLSGLPKLYFLILCILLIPIPSSLVDSFPPRRCRGDRWRKKAIPEPEPSDDIPLSL</sequence>
<dbReference type="AlphaFoldDB" id="A0A1L0BXP0"/>
<name>A0A1L0BXP0_9ASCO</name>
<evidence type="ECO:0000313" key="3">
    <source>
        <dbReference type="Proteomes" id="UP000182259"/>
    </source>
</evidence>